<feature type="transmembrane region" description="Helical" evidence="1">
    <location>
        <begin position="172"/>
        <end position="191"/>
    </location>
</feature>
<keyword evidence="1" id="KW-1133">Transmembrane helix</keyword>
<keyword evidence="1" id="KW-0812">Transmembrane</keyword>
<feature type="transmembrane region" description="Helical" evidence="1">
    <location>
        <begin position="114"/>
        <end position="134"/>
    </location>
</feature>
<proteinExistence type="predicted"/>
<feature type="transmembrane region" description="Helical" evidence="1">
    <location>
        <begin position="235"/>
        <end position="254"/>
    </location>
</feature>
<gene>
    <name evidence="2" type="ORF">SCNU_00345</name>
</gene>
<sequence>MNAPNAMSQAGTALRWTASKVPEVTIYFWIIKILATTVGETAADYLNMNLGLGLRGTTVVTVALLSLTFVAQFWVDRYIPALYWWTVLLVSVTGTLITDNLTDGIGVPLQVSTAVFAVALVLVFGAWYLVEGTLSIHSIRTRRREAFYWLAVLVTFALGTAAGDLIAEKLALGYWLSLLLFAGVIGVITALHHGFHRSAVAAFWAAYIVTRPLGASLGDLLTQPQDEGGFGLDSTMVNLVFLGVIVVLVGYLSWTKVDQIGARGGATAGVVPDIAR</sequence>
<keyword evidence="1" id="KW-0472">Membrane</keyword>
<dbReference type="OrthoDB" id="9794709at2"/>
<feature type="transmembrane region" description="Helical" evidence="1">
    <location>
        <begin position="198"/>
        <end position="215"/>
    </location>
</feature>
<dbReference type="EMBL" id="AEUD01000001">
    <property type="protein sequence ID" value="EGD56781.1"/>
    <property type="molecule type" value="Genomic_DNA"/>
</dbReference>
<feature type="transmembrane region" description="Helical" evidence="1">
    <location>
        <begin position="82"/>
        <end position="102"/>
    </location>
</feature>
<organism evidence="2 3">
    <name type="scientific">Gordonia neofelifaecis NRRL B-59395</name>
    <dbReference type="NCBI Taxonomy" id="644548"/>
    <lineage>
        <taxon>Bacteria</taxon>
        <taxon>Bacillati</taxon>
        <taxon>Actinomycetota</taxon>
        <taxon>Actinomycetes</taxon>
        <taxon>Mycobacteriales</taxon>
        <taxon>Gordoniaceae</taxon>
        <taxon>Gordonia</taxon>
    </lineage>
</organism>
<name>F1YEE8_9ACTN</name>
<evidence type="ECO:0000313" key="2">
    <source>
        <dbReference type="EMBL" id="EGD56781.1"/>
    </source>
</evidence>
<evidence type="ECO:0000313" key="3">
    <source>
        <dbReference type="Proteomes" id="UP000035065"/>
    </source>
</evidence>
<dbReference type="InterPro" id="IPR007136">
    <property type="entry name" value="DUF347"/>
</dbReference>
<keyword evidence="3" id="KW-1185">Reference proteome</keyword>
<accession>F1YEE8</accession>
<dbReference type="STRING" id="644548.SCNU_00345"/>
<dbReference type="Proteomes" id="UP000035065">
    <property type="component" value="Unassembled WGS sequence"/>
</dbReference>
<feature type="transmembrane region" description="Helical" evidence="1">
    <location>
        <begin position="54"/>
        <end position="75"/>
    </location>
</feature>
<evidence type="ECO:0000256" key="1">
    <source>
        <dbReference type="SAM" id="Phobius"/>
    </source>
</evidence>
<protein>
    <submittedName>
        <fullName evidence="2">Putative integral membrane protein</fullName>
    </submittedName>
</protein>
<dbReference type="Pfam" id="PF03988">
    <property type="entry name" value="DUF347"/>
    <property type="match status" value="4"/>
</dbReference>
<feature type="transmembrane region" description="Helical" evidence="1">
    <location>
        <begin position="146"/>
        <end position="166"/>
    </location>
</feature>
<reference evidence="2 3" key="1">
    <citation type="journal article" date="2011" name="J. Bacteriol.">
        <title>Draft Genome Sequence of Gordonia neofelifaecis NRRL B-59395, a Cholesterol-Degrading Actinomycete.</title>
        <authorList>
            <person name="Ge F."/>
            <person name="Li W."/>
            <person name="Chen G."/>
            <person name="Liu Y."/>
            <person name="Zhang G."/>
            <person name="Yong B."/>
            <person name="Wang Q."/>
            <person name="Wang N."/>
            <person name="Huang Z."/>
            <person name="Li W."/>
            <person name="Wang J."/>
            <person name="Wu C."/>
            <person name="Xie Q."/>
            <person name="Liu G."/>
        </authorList>
    </citation>
    <scope>NUCLEOTIDE SEQUENCE [LARGE SCALE GENOMIC DNA]</scope>
    <source>
        <strain evidence="2 3">NRRL B-59395</strain>
    </source>
</reference>
<dbReference type="eggNOG" id="COG4705">
    <property type="taxonomic scope" value="Bacteria"/>
</dbReference>
<dbReference type="AlphaFoldDB" id="F1YEE8"/>
<comment type="caution">
    <text evidence="2">The sequence shown here is derived from an EMBL/GenBank/DDBJ whole genome shotgun (WGS) entry which is preliminary data.</text>
</comment>
<dbReference type="RefSeq" id="WP_009677346.1">
    <property type="nucleotide sequence ID" value="NZ_AEUD01000001.1"/>
</dbReference>